<organism evidence="2 3">
    <name type="scientific">Xylanibacillus composti</name>
    <dbReference type="NCBI Taxonomy" id="1572762"/>
    <lineage>
        <taxon>Bacteria</taxon>
        <taxon>Bacillati</taxon>
        <taxon>Bacillota</taxon>
        <taxon>Bacilli</taxon>
        <taxon>Bacillales</taxon>
        <taxon>Paenibacillaceae</taxon>
        <taxon>Xylanibacillus</taxon>
    </lineage>
</organism>
<comment type="caution">
    <text evidence="2">The sequence shown here is derived from an EMBL/GenBank/DDBJ whole genome shotgun (WGS) entry which is preliminary data.</text>
</comment>
<dbReference type="RefSeq" id="WP_280520863.1">
    <property type="nucleotide sequence ID" value="NZ_BOVK01000003.1"/>
</dbReference>
<accession>A0A8J4H0S6</accession>
<evidence type="ECO:0000313" key="2">
    <source>
        <dbReference type="EMBL" id="GIQ67450.1"/>
    </source>
</evidence>
<sequence>MAINEDRFEDDGEGIEIMSHPDPEIEKRIKDNLEKAKKEENKQD</sequence>
<feature type="region of interest" description="Disordered" evidence="1">
    <location>
        <begin position="1"/>
        <end position="26"/>
    </location>
</feature>
<reference evidence="2" key="1">
    <citation type="submission" date="2021-04" db="EMBL/GenBank/DDBJ databases">
        <title>Draft genome sequence of Xylanibacillus composti strain K13.</title>
        <authorList>
            <person name="Uke A."/>
            <person name="Chhe C."/>
            <person name="Baramee S."/>
            <person name="Kosugi A."/>
        </authorList>
    </citation>
    <scope>NUCLEOTIDE SEQUENCE</scope>
    <source>
        <strain evidence="2">K13</strain>
    </source>
</reference>
<name>A0A8J4H0S6_9BACL</name>
<dbReference type="Proteomes" id="UP000677918">
    <property type="component" value="Unassembled WGS sequence"/>
</dbReference>
<dbReference type="AlphaFoldDB" id="A0A8J4H0S6"/>
<keyword evidence="3" id="KW-1185">Reference proteome</keyword>
<evidence type="ECO:0000256" key="1">
    <source>
        <dbReference type="SAM" id="MobiDB-lite"/>
    </source>
</evidence>
<gene>
    <name evidence="2" type="ORF">XYCOK13_02740</name>
</gene>
<protein>
    <submittedName>
        <fullName evidence="2">Uncharacterized protein</fullName>
    </submittedName>
</protein>
<evidence type="ECO:0000313" key="3">
    <source>
        <dbReference type="Proteomes" id="UP000677918"/>
    </source>
</evidence>
<dbReference type="EMBL" id="BOVK01000003">
    <property type="protein sequence ID" value="GIQ67450.1"/>
    <property type="molecule type" value="Genomic_DNA"/>
</dbReference>
<proteinExistence type="predicted"/>